<dbReference type="AlphaFoldDB" id="A0A1E5VT46"/>
<dbReference type="SUPFAM" id="SSF53474">
    <property type="entry name" value="alpha/beta-Hydrolases"/>
    <property type="match status" value="2"/>
</dbReference>
<dbReference type="STRING" id="888268.A0A1E5VT46"/>
<dbReference type="GO" id="GO:0016787">
    <property type="term" value="F:hydrolase activity"/>
    <property type="evidence" value="ECO:0007669"/>
    <property type="project" value="InterPro"/>
</dbReference>
<keyword evidence="4" id="KW-1185">Reference proteome</keyword>
<feature type="compositionally biased region" description="Basic and acidic residues" evidence="1">
    <location>
        <begin position="419"/>
        <end position="432"/>
    </location>
</feature>
<dbReference type="EMBL" id="LWDX02030358">
    <property type="protein sequence ID" value="OEL28297.1"/>
    <property type="molecule type" value="Genomic_DNA"/>
</dbReference>
<evidence type="ECO:0000259" key="2">
    <source>
        <dbReference type="Pfam" id="PF01738"/>
    </source>
</evidence>
<feature type="compositionally biased region" description="Low complexity" evidence="1">
    <location>
        <begin position="347"/>
        <end position="361"/>
    </location>
</feature>
<feature type="compositionally biased region" description="Low complexity" evidence="1">
    <location>
        <begin position="522"/>
        <end position="540"/>
    </location>
</feature>
<dbReference type="Proteomes" id="UP000095767">
    <property type="component" value="Unassembled WGS sequence"/>
</dbReference>
<dbReference type="Pfam" id="PF01738">
    <property type="entry name" value="DLH"/>
    <property type="match status" value="2"/>
</dbReference>
<reference evidence="3 4" key="1">
    <citation type="submission" date="2016-09" db="EMBL/GenBank/DDBJ databases">
        <title>The draft genome of Dichanthelium oligosanthes: A C3 panicoid grass species.</title>
        <authorList>
            <person name="Studer A.J."/>
            <person name="Schnable J.C."/>
            <person name="Brutnell T.P."/>
        </authorList>
    </citation>
    <scope>NUCLEOTIDE SEQUENCE [LARGE SCALE GENOMIC DNA]</scope>
    <source>
        <strain evidence="4">cv. Kellogg 1175</strain>
        <tissue evidence="3">Leaf</tissue>
    </source>
</reference>
<feature type="domain" description="Dienelactone hydrolase" evidence="2">
    <location>
        <begin position="659"/>
        <end position="865"/>
    </location>
</feature>
<evidence type="ECO:0000313" key="3">
    <source>
        <dbReference type="EMBL" id="OEL28297.1"/>
    </source>
</evidence>
<feature type="region of interest" description="Disordered" evidence="1">
    <location>
        <begin position="408"/>
        <end position="448"/>
    </location>
</feature>
<name>A0A1E5VT46_9POAL</name>
<feature type="region of interest" description="Disordered" evidence="1">
    <location>
        <begin position="336"/>
        <end position="361"/>
    </location>
</feature>
<evidence type="ECO:0000313" key="4">
    <source>
        <dbReference type="Proteomes" id="UP000095767"/>
    </source>
</evidence>
<dbReference type="PANTHER" id="PTHR17630">
    <property type="entry name" value="DIENELACTONE HYDROLASE"/>
    <property type="match status" value="1"/>
</dbReference>
<evidence type="ECO:0000256" key="1">
    <source>
        <dbReference type="SAM" id="MobiDB-lite"/>
    </source>
</evidence>
<organism evidence="3 4">
    <name type="scientific">Dichanthelium oligosanthes</name>
    <dbReference type="NCBI Taxonomy" id="888268"/>
    <lineage>
        <taxon>Eukaryota</taxon>
        <taxon>Viridiplantae</taxon>
        <taxon>Streptophyta</taxon>
        <taxon>Embryophyta</taxon>
        <taxon>Tracheophyta</taxon>
        <taxon>Spermatophyta</taxon>
        <taxon>Magnoliopsida</taxon>
        <taxon>Liliopsida</taxon>
        <taxon>Poales</taxon>
        <taxon>Poaceae</taxon>
        <taxon>PACMAD clade</taxon>
        <taxon>Panicoideae</taxon>
        <taxon>Panicodae</taxon>
        <taxon>Paniceae</taxon>
        <taxon>Dichantheliinae</taxon>
        <taxon>Dichanthelium</taxon>
    </lineage>
</organism>
<protein>
    <submittedName>
        <fullName evidence="3">Endo-1,3 1,4-beta-D-glucanase</fullName>
    </submittedName>
</protein>
<sequence length="871" mass="94625">MNDQPRHYVEWTCVSSDARALNLFLQKNIVLNLACRLHCTRRALALIFPGRNPSLSSMASSHCFENPPALNPTGGVGEVVDDFGGQKAYVAGSGGSKAAVVLISDAFGFEAPNLRKIADKVASSGYFVVVPDFLHGDPYDPSDSNNPGRWLQAHDPQKAFEEAKPVIAAIKEKGVSTIGAAGYCWGAKVVVELGKVHEIQAAVLLHPSLLTVDDIKEVKCPISILGAEIDKSTPPELLKQFEQVLSANSGNDHFVKIFPGVAHGWAVRYSDDDVGAVRSAEEAMQDMAHWASTLGWDFAKPRDQRWIAPLKLNLVLKALEKREMFSPSFPPRIRFPAWRRSPPPPLRRSASPARPSSACSRRTMCSVAPAAALGFDATAFLHRRRGVAAVTPAACGVMAREPVRRVGAVVSSAPPTQKRSRDGFDSKIRNREGSAPGEVSIVPAPGQQRLQERMRAELDAVRALHRKAVLLCRGAGRSGAVPAAKGDAQFSAAGPRREAPLEAAAKRRKTCPLESATEPAHQKQAVKQQPPVQRAAPPSAEEVLKRRRLEEMAHAREKCREEVLEMERTALPDETIHPRDLEELGIAFQYAVTRTRSQALSQDLPHTHLNTLDGGTESSFTIWLPRNKSKGVSIRTENPPELDPACGGGEVVDDFGGQKAYVAGSAEAKAAVVLISDAFGFEAPKLREIADKVASSGYFVVVPDFLHGDPYEPSHPNPLQWLQAHDPEKAFEEAKPVIAALKEKGMSTIGAAGYCWGAKVVIELAKAREIQAAVMSHPSFVTVDDIKEVKCPICVLGAEIDQFSPQELVKQFEQVLSENSAVAHFVKIFPGVTHGWAVRYSDDDEAAVKSAEEAFADMTGWFDKFLKSSET</sequence>
<dbReference type="InterPro" id="IPR029058">
    <property type="entry name" value="AB_hydrolase_fold"/>
</dbReference>
<comment type="caution">
    <text evidence="3">The sequence shown here is derived from an EMBL/GenBank/DDBJ whole genome shotgun (WGS) entry which is preliminary data.</text>
</comment>
<dbReference type="OrthoDB" id="17560at2759"/>
<dbReference type="PANTHER" id="PTHR17630:SF44">
    <property type="entry name" value="PROTEIN AIM2"/>
    <property type="match status" value="1"/>
</dbReference>
<dbReference type="InterPro" id="IPR002925">
    <property type="entry name" value="Dienelactn_hydro"/>
</dbReference>
<feature type="domain" description="Dienelactone hydrolase" evidence="2">
    <location>
        <begin position="87"/>
        <end position="290"/>
    </location>
</feature>
<accession>A0A1E5VT46</accession>
<dbReference type="Gene3D" id="3.40.50.1820">
    <property type="entry name" value="alpha/beta hydrolase"/>
    <property type="match status" value="2"/>
</dbReference>
<proteinExistence type="predicted"/>
<gene>
    <name evidence="3" type="ORF">BAE44_0010686</name>
</gene>
<feature type="region of interest" description="Disordered" evidence="1">
    <location>
        <begin position="478"/>
        <end position="540"/>
    </location>
</feature>